<dbReference type="GO" id="GO:0005509">
    <property type="term" value="F:calcium ion binding"/>
    <property type="evidence" value="ECO:0007669"/>
    <property type="project" value="InterPro"/>
</dbReference>
<dbReference type="InterPro" id="IPR018247">
    <property type="entry name" value="EF_Hand_1_Ca_BS"/>
</dbReference>
<organism evidence="6">
    <name type="scientific">Bicosoecida sp. CB-2014</name>
    <dbReference type="NCBI Taxonomy" id="1486930"/>
    <lineage>
        <taxon>Eukaryota</taxon>
        <taxon>Sar</taxon>
        <taxon>Stramenopiles</taxon>
        <taxon>Bigyra</taxon>
        <taxon>Opalozoa</taxon>
        <taxon>Bicosoecida</taxon>
    </lineage>
</organism>
<accession>A0A7S1GAP5</accession>
<dbReference type="Gene3D" id="1.10.238.10">
    <property type="entry name" value="EF-hand"/>
    <property type="match status" value="2"/>
</dbReference>
<name>A0A7S1GAP5_9STRA</name>
<keyword evidence="4" id="KW-0106">Calcium</keyword>
<dbReference type="SUPFAM" id="SSF47473">
    <property type="entry name" value="EF-hand"/>
    <property type="match status" value="1"/>
</dbReference>
<dbReference type="PROSITE" id="PS00018">
    <property type="entry name" value="EF_HAND_1"/>
    <property type="match status" value="3"/>
</dbReference>
<proteinExistence type="inferred from homology"/>
<dbReference type="InterPro" id="IPR002048">
    <property type="entry name" value="EF_hand_dom"/>
</dbReference>
<gene>
    <name evidence="6" type="ORF">BSP0115_LOCUS12633</name>
</gene>
<evidence type="ECO:0000256" key="2">
    <source>
        <dbReference type="ARBA" id="ARBA00020786"/>
    </source>
</evidence>
<keyword evidence="3" id="KW-0677">Repeat</keyword>
<evidence type="ECO:0000313" key="6">
    <source>
        <dbReference type="EMBL" id="CAD8919371.1"/>
    </source>
</evidence>
<feature type="domain" description="EF-hand" evidence="5">
    <location>
        <begin position="117"/>
        <end position="148"/>
    </location>
</feature>
<evidence type="ECO:0000256" key="3">
    <source>
        <dbReference type="ARBA" id="ARBA00022737"/>
    </source>
</evidence>
<dbReference type="SMART" id="SM00054">
    <property type="entry name" value="EFh"/>
    <property type="match status" value="4"/>
</dbReference>
<feature type="domain" description="EF-hand" evidence="5">
    <location>
        <begin position="8"/>
        <end position="43"/>
    </location>
</feature>
<comment type="similarity">
    <text evidence="1">Belongs to the centrin family.</text>
</comment>
<dbReference type="PANTHER" id="PTHR23048:SF0">
    <property type="entry name" value="CALMODULIN LIKE 3"/>
    <property type="match status" value="1"/>
</dbReference>
<dbReference type="Pfam" id="PF13499">
    <property type="entry name" value="EF-hand_7"/>
    <property type="match status" value="2"/>
</dbReference>
<feature type="domain" description="EF-hand" evidence="5">
    <location>
        <begin position="81"/>
        <end position="116"/>
    </location>
</feature>
<dbReference type="CDD" id="cd00051">
    <property type="entry name" value="EFh"/>
    <property type="match status" value="2"/>
</dbReference>
<evidence type="ECO:0000256" key="4">
    <source>
        <dbReference type="ARBA" id="ARBA00022837"/>
    </source>
</evidence>
<sequence length="148" mass="16298">MDKYLTEAQKDGFKEIFHLFDFSGEGRIDSKELGTMLRALGQSPTEAEVQDIIAEVDVDGTGKLDFEEFLAMVAGRLKDTDIVGEVEASFDAFDVDGDGKVSAEDLRAYAEKLGEKLPMDDVREMVGEADLDGDGMISKDSFKRLMVT</sequence>
<reference evidence="6" key="1">
    <citation type="submission" date="2021-01" db="EMBL/GenBank/DDBJ databases">
        <authorList>
            <person name="Corre E."/>
            <person name="Pelletier E."/>
            <person name="Niang G."/>
            <person name="Scheremetjew M."/>
            <person name="Finn R."/>
            <person name="Kale V."/>
            <person name="Holt S."/>
            <person name="Cochrane G."/>
            <person name="Meng A."/>
            <person name="Brown T."/>
            <person name="Cohen L."/>
        </authorList>
    </citation>
    <scope>NUCLEOTIDE SEQUENCE</scope>
    <source>
        <strain evidence="6">Ms1</strain>
    </source>
</reference>
<dbReference type="GO" id="GO:0016460">
    <property type="term" value="C:myosin II complex"/>
    <property type="evidence" value="ECO:0007669"/>
    <property type="project" value="TreeGrafter"/>
</dbReference>
<dbReference type="PROSITE" id="PS50222">
    <property type="entry name" value="EF_HAND_2"/>
    <property type="match status" value="4"/>
</dbReference>
<dbReference type="EMBL" id="HBFS01018774">
    <property type="protein sequence ID" value="CAD8919371.1"/>
    <property type="molecule type" value="Transcribed_RNA"/>
</dbReference>
<dbReference type="AlphaFoldDB" id="A0A7S1GAP5"/>
<evidence type="ECO:0000256" key="1">
    <source>
        <dbReference type="ARBA" id="ARBA00005253"/>
    </source>
</evidence>
<dbReference type="InterPro" id="IPR050230">
    <property type="entry name" value="CALM/Myosin/TropC-like"/>
</dbReference>
<feature type="domain" description="EF-hand" evidence="5">
    <location>
        <begin position="44"/>
        <end position="79"/>
    </location>
</feature>
<dbReference type="PANTHER" id="PTHR23048">
    <property type="entry name" value="MYOSIN LIGHT CHAIN 1, 3"/>
    <property type="match status" value="1"/>
</dbReference>
<protein>
    <recommendedName>
        <fullName evidence="2">Calmodulin</fullName>
    </recommendedName>
</protein>
<evidence type="ECO:0000259" key="5">
    <source>
        <dbReference type="PROSITE" id="PS50222"/>
    </source>
</evidence>
<dbReference type="FunFam" id="1.10.238.10:FF:000178">
    <property type="entry name" value="Calmodulin-2 A"/>
    <property type="match status" value="1"/>
</dbReference>
<dbReference type="InterPro" id="IPR011992">
    <property type="entry name" value="EF-hand-dom_pair"/>
</dbReference>